<reference evidence="1" key="1">
    <citation type="journal article" date="2020" name="Nature">
        <title>Giant virus diversity and host interactions through global metagenomics.</title>
        <authorList>
            <person name="Schulz F."/>
            <person name="Roux S."/>
            <person name="Paez-Espino D."/>
            <person name="Jungbluth S."/>
            <person name="Walsh D.A."/>
            <person name="Denef V.J."/>
            <person name="McMahon K.D."/>
            <person name="Konstantinidis K.T."/>
            <person name="Eloe-Fadrosh E.A."/>
            <person name="Kyrpides N.C."/>
            <person name="Woyke T."/>
        </authorList>
    </citation>
    <scope>NUCLEOTIDE SEQUENCE</scope>
    <source>
        <strain evidence="1">GVMAG-M-3300021185-45</strain>
    </source>
</reference>
<protein>
    <submittedName>
        <fullName evidence="1">Uncharacterized protein</fullName>
    </submittedName>
</protein>
<sequence>MAEIYISKISKLLLKKYNTEFDEKNENIKNIENNCEKRDIKKIMKSYLTDLNKLNNIELQTLTKVNVNDTHLKPIKCNYNKNIKKIQNFNFIQDVELVKKIIKYRKYEIIKEVTLIKWYFSVYVNIITKIISMQYKKHNKVNYNEIENSLDSKIYEDTLKKLFEYKETLENILTQICLENKNNLLKNTLCKYNFLETNIIKITGYIN</sequence>
<evidence type="ECO:0000313" key="1">
    <source>
        <dbReference type="EMBL" id="QHT04313.1"/>
    </source>
</evidence>
<dbReference type="EMBL" id="MN739426">
    <property type="protein sequence ID" value="QHT04313.1"/>
    <property type="molecule type" value="Genomic_DNA"/>
</dbReference>
<organism evidence="1">
    <name type="scientific">viral metagenome</name>
    <dbReference type="NCBI Taxonomy" id="1070528"/>
    <lineage>
        <taxon>unclassified sequences</taxon>
        <taxon>metagenomes</taxon>
        <taxon>organismal metagenomes</taxon>
    </lineage>
</organism>
<proteinExistence type="predicted"/>
<dbReference type="AlphaFoldDB" id="A0A6C0CJ38"/>
<name>A0A6C0CJ38_9ZZZZ</name>
<accession>A0A6C0CJ38</accession>